<gene>
    <name evidence="2" type="ORF">V6624_15005</name>
</gene>
<dbReference type="EC" id="2.3.1.-" evidence="2"/>
<dbReference type="InterPro" id="IPR051531">
    <property type="entry name" value="N-acetyltransferase"/>
</dbReference>
<dbReference type="Proteomes" id="UP001447857">
    <property type="component" value="Chromosome"/>
</dbReference>
<keyword evidence="2" id="KW-0808">Transferase</keyword>
<evidence type="ECO:0000259" key="1">
    <source>
        <dbReference type="PROSITE" id="PS51186"/>
    </source>
</evidence>
<keyword evidence="2" id="KW-0012">Acyltransferase</keyword>
<dbReference type="Pfam" id="PF13302">
    <property type="entry name" value="Acetyltransf_3"/>
    <property type="match status" value="1"/>
</dbReference>
<evidence type="ECO:0000313" key="2">
    <source>
        <dbReference type="EMBL" id="WXK48336.1"/>
    </source>
</evidence>
<dbReference type="SUPFAM" id="SSF55729">
    <property type="entry name" value="Acyl-CoA N-acyltransferases (Nat)"/>
    <property type="match status" value="2"/>
</dbReference>
<sequence length="330" mass="38397">MITTKNLVIRPYKLEDSECFFKGITDNREYLYDYFANMIKINDSVESTKKYLEQKDLEWQENKSYACGIFSKENHEFIGHISIREIDWRIPKGELAYFIFKKHNGNNYASEALTAFKNWCFANKKFNRLFMKIAEENTASIKVAESSGFVYEGLLKKDYRKREQDLIDMKIYGYTENLELVRTTSQNADFSNLIVKLDENLASRNGDMQEYFNQFNKVDAIKHVVIAYINGTAVGCGAIKQFDSESAEVKRMFVLEEYRGRGIAHKILKELEKWASELNYVSTVLETSNVQVEAVALYAKSDYIIIENYGQYAGIESSICFKKELEKHEN</sequence>
<dbReference type="Gene3D" id="3.40.630.30">
    <property type="match status" value="2"/>
</dbReference>
<feature type="domain" description="N-acetyltransferase" evidence="1">
    <location>
        <begin position="179"/>
        <end position="326"/>
    </location>
</feature>
<dbReference type="EMBL" id="CP147988">
    <property type="protein sequence ID" value="WXK48336.1"/>
    <property type="molecule type" value="Genomic_DNA"/>
</dbReference>
<dbReference type="RefSeq" id="WP_338839138.1">
    <property type="nucleotide sequence ID" value="NZ_CP147988.1"/>
</dbReference>
<accession>A0ABZ2Q9R6</accession>
<dbReference type="PROSITE" id="PS51186">
    <property type="entry name" value="GNAT"/>
    <property type="match status" value="2"/>
</dbReference>
<organism evidence="2 3">
    <name type="scientific">Flavobacterium ginsenosidimutans</name>
    <dbReference type="NCBI Taxonomy" id="687844"/>
    <lineage>
        <taxon>Bacteria</taxon>
        <taxon>Pseudomonadati</taxon>
        <taxon>Bacteroidota</taxon>
        <taxon>Flavobacteriia</taxon>
        <taxon>Flavobacteriales</taxon>
        <taxon>Flavobacteriaceae</taxon>
        <taxon>Flavobacterium</taxon>
    </lineage>
</organism>
<dbReference type="InterPro" id="IPR000182">
    <property type="entry name" value="GNAT_dom"/>
</dbReference>
<feature type="domain" description="N-acetyltransferase" evidence="1">
    <location>
        <begin position="25"/>
        <end position="174"/>
    </location>
</feature>
<dbReference type="InterPro" id="IPR016181">
    <property type="entry name" value="Acyl_CoA_acyltransferase"/>
</dbReference>
<dbReference type="PANTHER" id="PTHR43792">
    <property type="entry name" value="GNAT FAMILY, PUTATIVE (AFU_ORTHOLOGUE AFUA_3G00765)-RELATED-RELATED"/>
    <property type="match status" value="1"/>
</dbReference>
<dbReference type="GO" id="GO:0016746">
    <property type="term" value="F:acyltransferase activity"/>
    <property type="evidence" value="ECO:0007669"/>
    <property type="project" value="UniProtKB-KW"/>
</dbReference>
<protein>
    <submittedName>
        <fullName evidence="2">GNAT family N-acetyltransferase</fullName>
        <ecNumber evidence="2">2.3.1.-</ecNumber>
    </submittedName>
</protein>
<dbReference type="CDD" id="cd04301">
    <property type="entry name" value="NAT_SF"/>
    <property type="match status" value="1"/>
</dbReference>
<dbReference type="Pfam" id="PF00583">
    <property type="entry name" value="Acetyltransf_1"/>
    <property type="match status" value="1"/>
</dbReference>
<name>A0ABZ2Q9R6_9FLAO</name>
<proteinExistence type="predicted"/>
<keyword evidence="3" id="KW-1185">Reference proteome</keyword>
<reference evidence="2 3" key="1">
    <citation type="submission" date="2024-02" db="EMBL/GenBank/DDBJ databases">
        <title>complete genome of Flavobacterium ginsenosidimutans Str. YTB16.</title>
        <authorList>
            <person name="Wang Q."/>
        </authorList>
    </citation>
    <scope>NUCLEOTIDE SEQUENCE [LARGE SCALE GENOMIC DNA]</scope>
    <source>
        <strain evidence="2 3">YTB16</strain>
    </source>
</reference>
<evidence type="ECO:0000313" key="3">
    <source>
        <dbReference type="Proteomes" id="UP001447857"/>
    </source>
</evidence>